<reference evidence="2 3" key="1">
    <citation type="journal article" date="2021" name="Elife">
        <title>Chloroplast acquisition without the gene transfer in kleptoplastic sea slugs, Plakobranchus ocellatus.</title>
        <authorList>
            <person name="Maeda T."/>
            <person name="Takahashi S."/>
            <person name="Yoshida T."/>
            <person name="Shimamura S."/>
            <person name="Takaki Y."/>
            <person name="Nagai Y."/>
            <person name="Toyoda A."/>
            <person name="Suzuki Y."/>
            <person name="Arimoto A."/>
            <person name="Ishii H."/>
            <person name="Satoh N."/>
            <person name="Nishiyama T."/>
            <person name="Hasebe M."/>
            <person name="Maruyama T."/>
            <person name="Minagawa J."/>
            <person name="Obokata J."/>
            <person name="Shigenobu S."/>
        </authorList>
    </citation>
    <scope>NUCLEOTIDE SEQUENCE [LARGE SCALE GENOMIC DNA]</scope>
</reference>
<dbReference type="AlphaFoldDB" id="A0AAV4C3E9"/>
<accession>A0AAV4C3E9</accession>
<comment type="caution">
    <text evidence="2">The sequence shown here is derived from an EMBL/GenBank/DDBJ whole genome shotgun (WGS) entry which is preliminary data.</text>
</comment>
<gene>
    <name evidence="2" type="ORF">PoB_005241000</name>
</gene>
<dbReference type="Proteomes" id="UP000735302">
    <property type="component" value="Unassembled WGS sequence"/>
</dbReference>
<sequence>MQSPASLRLWIRTGDRHSSKALRNKTLYDIPGLIVSQSSFLIKRTGDQESHWEELIEPAAGPRQSDRSGRQACDTNTDKGSQPMAIASDRITIRTDGRLIGMIAQHTVCARWGQLRLNGDWV</sequence>
<protein>
    <submittedName>
        <fullName evidence="2">Uncharacterized protein</fullName>
    </submittedName>
</protein>
<evidence type="ECO:0000313" key="2">
    <source>
        <dbReference type="EMBL" id="GFO25905.1"/>
    </source>
</evidence>
<feature type="region of interest" description="Disordered" evidence="1">
    <location>
        <begin position="57"/>
        <end position="88"/>
    </location>
</feature>
<evidence type="ECO:0000313" key="3">
    <source>
        <dbReference type="Proteomes" id="UP000735302"/>
    </source>
</evidence>
<proteinExistence type="predicted"/>
<organism evidence="2 3">
    <name type="scientific">Plakobranchus ocellatus</name>
    <dbReference type="NCBI Taxonomy" id="259542"/>
    <lineage>
        <taxon>Eukaryota</taxon>
        <taxon>Metazoa</taxon>
        <taxon>Spiralia</taxon>
        <taxon>Lophotrochozoa</taxon>
        <taxon>Mollusca</taxon>
        <taxon>Gastropoda</taxon>
        <taxon>Heterobranchia</taxon>
        <taxon>Euthyneura</taxon>
        <taxon>Panpulmonata</taxon>
        <taxon>Sacoglossa</taxon>
        <taxon>Placobranchoidea</taxon>
        <taxon>Plakobranchidae</taxon>
        <taxon>Plakobranchus</taxon>
    </lineage>
</organism>
<dbReference type="EMBL" id="BLXT01005777">
    <property type="protein sequence ID" value="GFO25905.1"/>
    <property type="molecule type" value="Genomic_DNA"/>
</dbReference>
<name>A0AAV4C3E9_9GAST</name>
<evidence type="ECO:0000256" key="1">
    <source>
        <dbReference type="SAM" id="MobiDB-lite"/>
    </source>
</evidence>
<keyword evidence="3" id="KW-1185">Reference proteome</keyword>